<evidence type="ECO:0000313" key="5">
    <source>
        <dbReference type="Proteomes" id="UP000650467"/>
    </source>
</evidence>
<dbReference type="SMART" id="SM00710">
    <property type="entry name" value="PbH1"/>
    <property type="match status" value="17"/>
</dbReference>
<proteinExistence type="predicted"/>
<protein>
    <recommendedName>
        <fullName evidence="6">Right handed beta helix domain-containing protein</fullName>
    </recommendedName>
</protein>
<dbReference type="InterPro" id="IPR006626">
    <property type="entry name" value="PbH1"/>
</dbReference>
<feature type="region of interest" description="Disordered" evidence="1">
    <location>
        <begin position="501"/>
        <end position="526"/>
    </location>
</feature>
<dbReference type="EMBL" id="JAEHOC010000084">
    <property type="protein sequence ID" value="KAG2423202.1"/>
    <property type="molecule type" value="Genomic_DNA"/>
</dbReference>
<feature type="compositionally biased region" description="Pro residues" evidence="1">
    <location>
        <begin position="3086"/>
        <end position="3096"/>
    </location>
</feature>
<feature type="compositionally biased region" description="Low complexity" evidence="1">
    <location>
        <begin position="1245"/>
        <end position="1261"/>
    </location>
</feature>
<dbReference type="GO" id="GO:0000724">
    <property type="term" value="P:double-strand break repair via homologous recombination"/>
    <property type="evidence" value="ECO:0007669"/>
    <property type="project" value="TreeGrafter"/>
</dbReference>
<evidence type="ECO:0000256" key="2">
    <source>
        <dbReference type="SAM" id="Phobius"/>
    </source>
</evidence>
<keyword evidence="3" id="KW-0732">Signal</keyword>
<feature type="compositionally biased region" description="Polar residues" evidence="1">
    <location>
        <begin position="2994"/>
        <end position="3003"/>
    </location>
</feature>
<feature type="transmembrane region" description="Helical" evidence="2">
    <location>
        <begin position="2907"/>
        <end position="2929"/>
    </location>
</feature>
<feature type="region of interest" description="Disordered" evidence="1">
    <location>
        <begin position="1220"/>
        <end position="1264"/>
    </location>
</feature>
<feature type="region of interest" description="Disordered" evidence="1">
    <location>
        <begin position="2259"/>
        <end position="2285"/>
    </location>
</feature>
<feature type="region of interest" description="Disordered" evidence="1">
    <location>
        <begin position="1952"/>
        <end position="1978"/>
    </location>
</feature>
<feature type="transmembrane region" description="Helical" evidence="2">
    <location>
        <begin position="3362"/>
        <end position="3387"/>
    </location>
</feature>
<feature type="transmembrane region" description="Helical" evidence="2">
    <location>
        <begin position="3506"/>
        <end position="3529"/>
    </location>
</feature>
<keyword evidence="2" id="KW-1133">Transmembrane helix</keyword>
<keyword evidence="2" id="KW-0812">Transmembrane</keyword>
<feature type="transmembrane region" description="Helical" evidence="2">
    <location>
        <begin position="3443"/>
        <end position="3463"/>
    </location>
</feature>
<keyword evidence="5" id="KW-1185">Reference proteome</keyword>
<feature type="region of interest" description="Disordered" evidence="1">
    <location>
        <begin position="2951"/>
        <end position="3042"/>
    </location>
</feature>
<feature type="chain" id="PRO_5032991223" description="Right handed beta helix domain-containing protein" evidence="3">
    <location>
        <begin position="21"/>
        <end position="3592"/>
    </location>
</feature>
<comment type="caution">
    <text evidence="4">The sequence shown here is derived from an EMBL/GenBank/DDBJ whole genome shotgun (WGS) entry which is preliminary data.</text>
</comment>
<keyword evidence="2" id="KW-0472">Membrane</keyword>
<feature type="compositionally biased region" description="Low complexity" evidence="1">
    <location>
        <begin position="3022"/>
        <end position="3031"/>
    </location>
</feature>
<feature type="transmembrane region" description="Helical" evidence="2">
    <location>
        <begin position="2794"/>
        <end position="2817"/>
    </location>
</feature>
<feature type="compositionally biased region" description="Basic and acidic residues" evidence="1">
    <location>
        <begin position="3004"/>
        <end position="3013"/>
    </location>
</feature>
<dbReference type="PANTHER" id="PTHR19862:SF14">
    <property type="entry name" value="WD REPEAT-CONTAINING PROTEIN 48"/>
    <property type="match status" value="1"/>
</dbReference>
<sequence length="3592" mass="352641">MKALAGLLLVALLPLQLAAATNVTAGLEVSCQVVIGSLPPLTPEAPQAPQALYDYLRPRKWTAARGVNLVLGRTFGADGSVLPAPRQPAIEDWGLTFVNLAHLHLRDSSISGVPLSPVAPLLQCLHCGRVSVNGLELTSLAGGLPPLPAAHAGECPAPDAAAAALAGQRTPAYGALHVTGASAVQLQGFTCEDVMEAHGFACAQVELVGGGAEAAAGGAEGAASGAAAGGAAAMFSCRNCSLQRNRVAWGAPELDAVTGDSAVSATSAAGRGAIVLSGAAAATGLDAGADVEASVHVHVDVDVELSDCVFDSNRGGAGAALSTDAGVRVGSLVIARTNLTNNVAELGSGGALLLEGGLGSLTVRESSDVSSNSAAGFGGAVAVGAAFTPGFSLPVAFDAFGAAGGMAAGGGGDGMSELLVESSKVAGNRASLGGGAVFLNGSLGAFNVSGAGSSVSGNGADWGSGGAMLVAGGLGSMALAGGGDAACTLCGNTAYDSGGAVHVSSGSSTSTSSSSSSSTDTSGGVAAGTNIEIREGARVEDNAATNGAGGALSLTGTIAAVRVAGAGTSLLRNTAATTGGAVAVRQGGVAGAITLADGAVVANCNARKGGAFKVDGDVGALAITGGARLDQNSAGRGSGGGTLIDGRLGSLILSGPGSSVSQCYAFLRGGGVYAGGGLGSAVVEAGAVMEGNTAQFSGGALGVDGGLDGLAVRGAGSSVSRNNASMDAGGGVWVRGDLGDLEVGAGAALAGNFAYDSGGAIYVSGGVGGGGGGGGVRVLDGGAIDGNRVMRSRGGGVAVRGNLTSLTLARRGSISGNAAGDTAPPLSAGAAGHMPMAGGVWVGGVVGWIRIADGSRLSSNTARKGGGALYIGNPDAAPGQGSGHVGSLELSNGSCICDNLSGVIPDDGSRHAVVFIAGRAGSIRIQNSSVSRNRVLYGDSVSPPFGTTHGGALLAWQGVGAFLATAGSDLSDNAGGDGAVLCVPEQPPVSAAAAAAAAAAGSTSAAVLAIGEFVLEGSRMDRNAARGDGGALWSMGRVGAVRIAGGSSVSGNRAGGIEGGGAVFLGLHLLANVTVADSTVAANVAAYGSGGFLLHRVNATGAEEVAARLPPPSTDSAGDSSPPASVLSLLRSNVSDNVAVKDGGAFLFDLNVSVPVLDASAAKPASAAAAAAAAALAARPGPPLLQMRVEDSELSGNWARIGAGGAVALLNTLPVAAVPGDSGSSSGGSSGRSSSGSSGGGGGAAALQAPQPAPQPATTQQQRRRLADVSLGFELLISGGSRLLRNRAGDDSVRFEQSVDDVSALAGNGGALFLWAQPATVTVAAGSTATNGTAPGACGGAAERQQQQQLALLAAGRGSEEGVVAWPAGSGACRLYLESASVRDNRATGGYGGGAATVNCAVAVRRSRFEGNSATLRGGGLAFADYGLPPEAVAAVQQAPCGGGGGGGALANVSGTAAGAVRRRLLQQQQPQAQQVQRMWLDVSRSAFVANSAADGGGGLFLEANATSAARLADCSLAGNSVPREGGGALIVVAAPAAPAAPAATGNGSLASGVAATAGTPAAIAGTPAVVPVAVLRVNCSGNNAGEAGGCLALRPAAPGAAVAVQGLRAEANTAGSGAGVSVAGVRGSAITARGCSFDGNVASTRGGGWATGPSFAAPAANAAAGSLSGATDATAAMSVRLTGCSFKRNQALLNGGGVAFVADPAVASSLRGCNFTSNTASSSGGGLAVDGSLLPGGSVVVSGCSFDFNEAVSGGAAYVLAAADGSNSNNGCGGQLQLLDGSTLTSNVGGWAGGAVMVEVGVSSSSGGSSSTPALAAGSSSSGSATSNGTNATGACLLQPALRLQDAVASFNAAPLGAAVFVGTGATAIVNNSRLLSNRAAISGGAVAAIGCRALRVTGCDVLGGDARLSGGGVFVDSCGLAVVDRSTLLNNSASAGGGIHLSGLRPNASTGASSSSSGSSSSSSSSSGTSSSNGSSSGWMPVALLHKLSMAGNRAAGVFADVSILAVNYPSLAGFQPYGSHGGAVLISNLIGVAISGSDVASSNQAEVGSAVASTQRCGGNGTTGTSSSSSSSGSGLAAAAALHAAAQQAAAEGGLVPEATWRSALGALRRALEARCALLTIANTHLPMSDANSTQADSGGVDRPPLPAVWMEDLGASSLEARCSLALPGSSSGSGGGSSNDDRGIASISDMVQQSLVGPDVTAPAVAFGVPPPAAAAFAAAVNGSSSGDSGLGTRTSATLAELLQMLDTCVRAGGSVGSGSDDSGLEASDTDTGNSSSSSGSSRVAIGVSATHLRLANVTDALLLVNISGSVQPAFQAAVAGAGASSGAPGEPSAGSSSSSSSSAAIAGEAIAALLVAPGGRFGLRLQLHDGLGQPIAVDIPKYDVRLQLVHLDNATPTSAAAAGGTATAELRGAEYPVTTSYGVAAWDELEVYGWPGRYVLRAQASFSLDTVGPRAYPIDTLRIPLVLVPCEVGQELQQAQGRSGTASGGGGDSQTVLLTSCRQCRRDQLGLWNDTRPSLPSPLASPMAGGSNSSALALAQAINANANDADATAALLDALAGAANATRDLLGLSTEPGVDDACDACCVPCPDGATCAGGALLIPQPGYWHSAANSTALHACINPSACGDGWDDGEPWNESVEAALAATDPATLAWNQSRPALALAYAAVGIITSDARSRLLGSCQQWWYHNLPPQQSRAWAAASYAPRLTANGTALPAGASDASGAAAVGAGDPAPPWCQLYAGGDEPTSYLQLQCAEGYTGNMCATCEPGYTLSPDFDCSPCPSMARTVTLGVLAFLGTVFLILYTTFTNLAQDWDVLEERRRALQSEDEDQEEEDDFTASDVLKAIITHAQFYIIVTKLGISFPHVVTKYQAAMSAFTGAENYVAYSPTCLTPDAGPEGQAATAVAMGLLTPCVATALAGLLWTLRCLLSNQRDWFLINHAGHRPKSSAAADGATPRADRPLRAGATAGDGSSVGLSSSASGMCGLPSTATTDLQTMRSERTADRAPEALNADDGPAAAPVAPAPSRARESSGGGAAVHMLTPAEAAAAIDTADIQVVVLTPRLNGSAAATPRNAAAMTPTPPRPQPPPQQQQQRAGSNGNGSGHAQPRVAAPQAAPPGPVAEAHEEWGTSPMASPRGAGAHAASAPDGGTGGRSGGAATYDLLAPPTPRAAAAAEAAAPNGAAEAAAPALPAGFASSAGAAAAAYAAAASGRQSSSHAPADGDSVPQGRSMRVSAVESSGGRTPVGHVPSSVGGSLGRRLSWRGRLRAGLEFLKHPFRGVAYADYKLPWTQQLGVLLIVSSFILYPSLAQTSLAIFACYTLDTGDGTFPQNQLTISHDGWWLRNMNQRCYQGDHLALYLPIGVVAVVVFCVAPPLSYLLITVINARHKRLHKPAIQVQFGFLYQQYRRGWHWWGSARQLQTLAMVVVEVFGQAVSILNQSLLLLAVLIAIGVVNMACPAERSHVLRMLEFLSTSVLCLTITLSLYFIQVSGESLTNSAMAAVGIVIVVINVALIAGFVCVMFKAVKPKKIAKRVASAARRMSDTGARLVEKGRSALGALNKRALTTQDGAAGAVSKSDLFPLHSA</sequence>
<evidence type="ECO:0000256" key="3">
    <source>
        <dbReference type="SAM" id="SignalP"/>
    </source>
</evidence>
<feature type="region of interest" description="Disordered" evidence="1">
    <location>
        <begin position="2326"/>
        <end position="2345"/>
    </location>
</feature>
<feature type="compositionally biased region" description="Low complexity" evidence="1">
    <location>
        <begin position="2274"/>
        <end position="2285"/>
    </location>
</feature>
<evidence type="ECO:0000256" key="1">
    <source>
        <dbReference type="SAM" id="MobiDB-lite"/>
    </source>
</evidence>
<feature type="region of interest" description="Disordered" evidence="1">
    <location>
        <begin position="3075"/>
        <end position="3170"/>
    </location>
</feature>
<feature type="compositionally biased region" description="Low complexity" evidence="1">
    <location>
        <begin position="2975"/>
        <end position="2988"/>
    </location>
</feature>
<dbReference type="PANTHER" id="PTHR19862">
    <property type="entry name" value="WD REPEAT-CONTAINING PROTEIN 48"/>
    <property type="match status" value="1"/>
</dbReference>
<feature type="signal peptide" evidence="3">
    <location>
        <begin position="1"/>
        <end position="20"/>
    </location>
</feature>
<evidence type="ECO:0000313" key="4">
    <source>
        <dbReference type="EMBL" id="KAG2423202.1"/>
    </source>
</evidence>
<accession>A0A835S9I0</accession>
<dbReference type="InterPro" id="IPR051246">
    <property type="entry name" value="WDR48"/>
</dbReference>
<reference evidence="4" key="1">
    <citation type="journal article" date="2020" name="bioRxiv">
        <title>Comparative genomics of Chlamydomonas.</title>
        <authorList>
            <person name="Craig R.J."/>
            <person name="Hasan A.R."/>
            <person name="Ness R.W."/>
            <person name="Keightley P.D."/>
        </authorList>
    </citation>
    <scope>NUCLEOTIDE SEQUENCE</scope>
    <source>
        <strain evidence="4">SAG 7.73</strain>
    </source>
</reference>
<gene>
    <name evidence="4" type="ORF">HXX76_010970</name>
</gene>
<dbReference type="Proteomes" id="UP000650467">
    <property type="component" value="Unassembled WGS sequence"/>
</dbReference>
<dbReference type="GO" id="GO:0043130">
    <property type="term" value="F:ubiquitin binding"/>
    <property type="evidence" value="ECO:0007669"/>
    <property type="project" value="TreeGrafter"/>
</dbReference>
<evidence type="ECO:0008006" key="6">
    <source>
        <dbReference type="Google" id="ProtNLM"/>
    </source>
</evidence>
<feature type="region of interest" description="Disordered" evidence="1">
    <location>
        <begin position="3219"/>
        <end position="3262"/>
    </location>
</feature>
<feature type="transmembrane region" description="Helical" evidence="2">
    <location>
        <begin position="3475"/>
        <end position="3494"/>
    </location>
</feature>
<name>A0A835S9I0_CHLIN</name>
<feature type="compositionally biased region" description="Low complexity" evidence="1">
    <location>
        <begin position="3075"/>
        <end position="3085"/>
    </location>
</feature>
<dbReference type="OrthoDB" id="548667at2759"/>
<organism evidence="4 5">
    <name type="scientific">Chlamydomonas incerta</name>
    <dbReference type="NCBI Taxonomy" id="51695"/>
    <lineage>
        <taxon>Eukaryota</taxon>
        <taxon>Viridiplantae</taxon>
        <taxon>Chlorophyta</taxon>
        <taxon>core chlorophytes</taxon>
        <taxon>Chlorophyceae</taxon>
        <taxon>CS clade</taxon>
        <taxon>Chlamydomonadales</taxon>
        <taxon>Chlamydomonadaceae</taxon>
        <taxon>Chlamydomonas</taxon>
    </lineage>
</organism>